<feature type="coiled-coil region" evidence="1">
    <location>
        <begin position="160"/>
        <end position="194"/>
    </location>
</feature>
<gene>
    <name evidence="3" type="ORF">PACLA_8A075127</name>
</gene>
<sequence>MAENAVRQALKKIEIFVEGFLSSPNGDSYGLVEYLVADEGKLKWLGSLEDLKLFIESSLRIDGRWSSPGGNAKKFTLKSVEPDQQFGFVWYCRKQNTIVFQGDPERVEAAKSKLISIANKHVNKETTSIGQGEIIAEIEGIKLDLAIFKSQSCFGTDNQYDSLQSNIKSLQSTQKSLKNIIKTQDETINSLQQEIFVFKSKLLSLETLLFNVNPQLNASLDLDSQIQCTAKVNPQGSNNDVGKSNCEILLPTHSNNNQSTNENCMTNCSSPKSYFSINANDPSPLVSDVVPVLPASNADLMPKSSLGVEVNVPVPNVSDANLPPTNEMQVPKNETPCPFILRRGWCLKGEQCDFSHRNMVNNDQARQHSDDKKGSLFCPFLRKKGYCLKESRCDFSHVEPYSKSRPTKYSDFDAPTRNKITESRVCSNTSPPLPPVFSVSTAVPSTKINVSTTTNDDPSSSPSVFTSPTRQNERAVSPKLPSAPTRHNEQAVSPKLSSEAMVTPTLANTPTISTSYVARDNNFPLPTLLVANVRSIINKIDELELVAQINQVEVICITESWLNTSVVDSMISLSNFIQFRNDRTYSCGGGVSIYIKEEIYCRRLEHFEDSAIESLWLLLRPKRLPRSISALLLAVIYHTPSSGANENFELYNHIQRNVESFLSLHPDGLVFVTGDFNPVSTLFDEKRLKRLSGLTQIINVPTRHNAILDWCLTNAKKVVFDVSQLPPIGSSDHNAILIKPHKDRLENSCNKRVCKRDLRDSSIRHFGQTITSTDWTEIFEIPDPNMKYRRFNEVVSAMMDCFFPNKPTSVRESDKPWMTSSLKSSISKRQKSLHKYGRNSQAYRFWRNRVQRDVKVARRKYYANSVQKLKSANPSRWWKEVKSIGGLSSRESWVHQLLSEVNPTCEDLAESYNGYLVGLTSHFKPLLECTDDQETEVPNHLLVNIRQVYSVLRRLKTTKSPGPDGIPNRILKTFAFEFAPIIMDIYNTSVLQGVFPDQLKRSIVVPIPKVSPPQTIEDDLRPISLTAQVSKVMEGFMLQSLMSEVGLKLDPKQFALPGKSTTQALVYLLHLIHAALDQGHCSVRIFFADFKKGFDLVDHNVIIDELLKLQVSPAIIRWIKSFLTSREQCVKIGPSFSSWKPVNGGLPQGTKLGPLLFAILVNSLLQDWNGRIKFVDDATALEIVPRCSPSLLPILVNDVSQYASSRGMKLNSKKCKEMTISFLQYHLPLDNAIYIDGSPVQSVSSFKLLGVLLREDLSWCDHVDYVIKKANSRLYALRKLKKAGLSDKDLVTIYSSFIRSRIEYASPAWSTLTQGQSDLIESIQRRALRILLPEMSYQDALNYTGLKKVKYA</sequence>
<comment type="caution">
    <text evidence="3">The sequence shown here is derived from an EMBL/GenBank/DDBJ whole genome shotgun (WGS) entry which is preliminary data.</text>
</comment>
<dbReference type="InterPro" id="IPR005135">
    <property type="entry name" value="Endo/exonuclease/phosphatase"/>
</dbReference>
<feature type="compositionally biased region" description="Low complexity" evidence="2">
    <location>
        <begin position="449"/>
        <end position="463"/>
    </location>
</feature>
<dbReference type="Gene3D" id="3.60.10.10">
    <property type="entry name" value="Endonuclease/exonuclease/phosphatase"/>
    <property type="match status" value="1"/>
</dbReference>
<organism evidence="3 4">
    <name type="scientific">Paramuricea clavata</name>
    <name type="common">Red gorgonian</name>
    <name type="synonym">Violescent sea-whip</name>
    <dbReference type="NCBI Taxonomy" id="317549"/>
    <lineage>
        <taxon>Eukaryota</taxon>
        <taxon>Metazoa</taxon>
        <taxon>Cnidaria</taxon>
        <taxon>Anthozoa</taxon>
        <taxon>Octocorallia</taxon>
        <taxon>Malacalcyonacea</taxon>
        <taxon>Plexauridae</taxon>
        <taxon>Paramuricea</taxon>
    </lineage>
</organism>
<keyword evidence="4" id="KW-1185">Reference proteome</keyword>
<dbReference type="Proteomes" id="UP001152795">
    <property type="component" value="Unassembled WGS sequence"/>
</dbReference>
<dbReference type="PANTHER" id="PTHR47510:SF3">
    <property type="entry name" value="ENDO_EXONUCLEASE_PHOSPHATASE DOMAIN-CONTAINING PROTEIN"/>
    <property type="match status" value="1"/>
</dbReference>
<dbReference type="InterPro" id="IPR000571">
    <property type="entry name" value="Znf_CCCH"/>
</dbReference>
<dbReference type="InterPro" id="IPR043502">
    <property type="entry name" value="DNA/RNA_pol_sf"/>
</dbReference>
<feature type="region of interest" description="Disordered" evidence="2">
    <location>
        <begin position="448"/>
        <end position="498"/>
    </location>
</feature>
<dbReference type="CDD" id="cd01650">
    <property type="entry name" value="RT_nLTR_like"/>
    <property type="match status" value="1"/>
</dbReference>
<dbReference type="OrthoDB" id="5986182at2759"/>
<dbReference type="SMART" id="SM00356">
    <property type="entry name" value="ZnF_C3H1"/>
    <property type="match status" value="2"/>
</dbReference>
<keyword evidence="1" id="KW-0175">Coiled coil</keyword>
<keyword evidence="3" id="KW-0808">Transferase</keyword>
<dbReference type="Pfam" id="PF00078">
    <property type="entry name" value="RVT_1"/>
    <property type="match status" value="1"/>
</dbReference>
<dbReference type="GO" id="GO:0046872">
    <property type="term" value="F:metal ion binding"/>
    <property type="evidence" value="ECO:0007669"/>
    <property type="project" value="InterPro"/>
</dbReference>
<dbReference type="InterPro" id="IPR036691">
    <property type="entry name" value="Endo/exonu/phosph_ase_sf"/>
</dbReference>
<dbReference type="Pfam" id="PF09004">
    <property type="entry name" value="ALKBH8_N"/>
    <property type="match status" value="1"/>
</dbReference>
<dbReference type="Gene3D" id="4.10.1000.10">
    <property type="entry name" value="Zinc finger, CCCH-type"/>
    <property type="match status" value="1"/>
</dbReference>
<dbReference type="GO" id="GO:0008168">
    <property type="term" value="F:methyltransferase activity"/>
    <property type="evidence" value="ECO:0007669"/>
    <property type="project" value="InterPro"/>
</dbReference>
<accession>A0A7D9HHN5</accession>
<dbReference type="SUPFAM" id="SSF56219">
    <property type="entry name" value="DNase I-like"/>
    <property type="match status" value="1"/>
</dbReference>
<evidence type="ECO:0000256" key="2">
    <source>
        <dbReference type="SAM" id="MobiDB-lite"/>
    </source>
</evidence>
<dbReference type="PROSITE" id="PS50103">
    <property type="entry name" value="ZF_C3H1"/>
    <property type="match status" value="2"/>
</dbReference>
<dbReference type="GO" id="GO:0016706">
    <property type="term" value="F:2-oxoglutarate-dependent dioxygenase activity"/>
    <property type="evidence" value="ECO:0007669"/>
    <property type="project" value="InterPro"/>
</dbReference>
<dbReference type="SUPFAM" id="SSF56672">
    <property type="entry name" value="DNA/RNA polymerases"/>
    <property type="match status" value="1"/>
</dbReference>
<dbReference type="PANTHER" id="PTHR47510">
    <property type="entry name" value="REVERSE TRANSCRIPTASE DOMAIN-CONTAINING PROTEIN"/>
    <property type="match status" value="1"/>
</dbReference>
<keyword evidence="3" id="KW-0695">RNA-directed DNA polymerase</keyword>
<dbReference type="EMBL" id="CACRXK020000687">
    <property type="protein sequence ID" value="CAB3984031.1"/>
    <property type="molecule type" value="Genomic_DNA"/>
</dbReference>
<name>A0A7D9HHN5_PARCT</name>
<dbReference type="PROSITE" id="PS50878">
    <property type="entry name" value="RT_POL"/>
    <property type="match status" value="1"/>
</dbReference>
<dbReference type="InterPro" id="IPR015095">
    <property type="entry name" value="AlkB_hom8_N"/>
</dbReference>
<evidence type="ECO:0000256" key="1">
    <source>
        <dbReference type="SAM" id="Coils"/>
    </source>
</evidence>
<dbReference type="Pfam" id="PF03372">
    <property type="entry name" value="Exo_endo_phos"/>
    <property type="match status" value="1"/>
</dbReference>
<dbReference type="GO" id="GO:0003964">
    <property type="term" value="F:RNA-directed DNA polymerase activity"/>
    <property type="evidence" value="ECO:0007669"/>
    <property type="project" value="UniProtKB-KW"/>
</dbReference>
<evidence type="ECO:0000313" key="4">
    <source>
        <dbReference type="Proteomes" id="UP001152795"/>
    </source>
</evidence>
<dbReference type="InterPro" id="IPR000477">
    <property type="entry name" value="RT_dom"/>
</dbReference>
<proteinExistence type="predicted"/>
<reference evidence="3" key="1">
    <citation type="submission" date="2020-04" db="EMBL/GenBank/DDBJ databases">
        <authorList>
            <person name="Alioto T."/>
            <person name="Alioto T."/>
            <person name="Gomez Garrido J."/>
        </authorList>
    </citation>
    <scope>NUCLEOTIDE SEQUENCE</scope>
    <source>
        <strain evidence="3">A484AB</strain>
    </source>
</reference>
<evidence type="ECO:0000313" key="3">
    <source>
        <dbReference type="EMBL" id="CAB3984031.1"/>
    </source>
</evidence>
<protein>
    <submittedName>
        <fullName evidence="3">RNA-directed DNA polymerase from mobile element jockey</fullName>
    </submittedName>
</protein>
<keyword evidence="3" id="KW-0548">Nucleotidyltransferase</keyword>